<name>A0ABZ0RML5_9BACT</name>
<proteinExistence type="predicted"/>
<keyword evidence="1" id="KW-0472">Membrane</keyword>
<evidence type="ECO:0000313" key="3">
    <source>
        <dbReference type="Proteomes" id="UP001324993"/>
    </source>
</evidence>
<gene>
    <name evidence="2" type="ORF">SH580_01330</name>
</gene>
<accession>A0ABZ0RML5</accession>
<protein>
    <submittedName>
        <fullName evidence="2">Uncharacterized protein</fullName>
    </submittedName>
</protein>
<sequence>MEFLQEAIASRNVVVWVILVVLLLLIIKLLKAAGKGLVILLITLGILLIFAKVFPNLFQPVVDFVRGGWMGNTYTDQPW</sequence>
<dbReference type="Proteomes" id="UP001324993">
    <property type="component" value="Chromosome"/>
</dbReference>
<keyword evidence="1" id="KW-1133">Transmembrane helix</keyword>
<reference evidence="2 3" key="1">
    <citation type="submission" date="2023-11" db="EMBL/GenBank/DDBJ databases">
        <title>Coraliomargarita sp. nov., isolated from marine algae.</title>
        <authorList>
            <person name="Lee J.K."/>
            <person name="Baek J.H."/>
            <person name="Kim J.M."/>
            <person name="Choi D.G."/>
            <person name="Jeon C.O."/>
        </authorList>
    </citation>
    <scope>NUCLEOTIDE SEQUENCE [LARGE SCALE GENOMIC DNA]</scope>
    <source>
        <strain evidence="2 3">J2-16</strain>
    </source>
</reference>
<dbReference type="EMBL" id="CP138858">
    <property type="protein sequence ID" value="WPJ96343.1"/>
    <property type="molecule type" value="Genomic_DNA"/>
</dbReference>
<dbReference type="RefSeq" id="WP_319833203.1">
    <property type="nucleotide sequence ID" value="NZ_CP138858.1"/>
</dbReference>
<keyword evidence="1" id="KW-0812">Transmembrane</keyword>
<feature type="transmembrane region" description="Helical" evidence="1">
    <location>
        <begin position="13"/>
        <end position="30"/>
    </location>
</feature>
<evidence type="ECO:0000313" key="2">
    <source>
        <dbReference type="EMBL" id="WPJ96343.1"/>
    </source>
</evidence>
<evidence type="ECO:0000256" key="1">
    <source>
        <dbReference type="SAM" id="Phobius"/>
    </source>
</evidence>
<organism evidence="2 3">
    <name type="scientific">Coraliomargarita algicola</name>
    <dbReference type="NCBI Taxonomy" id="3092156"/>
    <lineage>
        <taxon>Bacteria</taxon>
        <taxon>Pseudomonadati</taxon>
        <taxon>Verrucomicrobiota</taxon>
        <taxon>Opitutia</taxon>
        <taxon>Puniceicoccales</taxon>
        <taxon>Coraliomargaritaceae</taxon>
        <taxon>Coraliomargarita</taxon>
    </lineage>
</organism>
<feature type="transmembrane region" description="Helical" evidence="1">
    <location>
        <begin position="37"/>
        <end position="54"/>
    </location>
</feature>
<keyword evidence="3" id="KW-1185">Reference proteome</keyword>